<dbReference type="Proteomes" id="UP000018458">
    <property type="component" value="Unassembled WGS sequence"/>
</dbReference>
<name>E8LM47_SUCHY</name>
<dbReference type="HOGENOM" id="CLU_868566_0_0_6"/>
<sequence length="320" mass="35958">MNFMPKTQIFHSLQEACEFANVVEPKHIIFDGKYHPADIHGDPNGANDARILLFKDKSGGIVWNWKAEEEKQKTLFFFSENYSRKGIKRTPLLNQTTQQINIKNIKAQELCFLLWEHAVFAKNDHPYLIKKKIEAQGDLKELSIDTLINIIGYCPKSSGKPLRGRILLAFRGNSEHQLCTVDFIDETGLKTSLYGGLSKGSFWSAQPLCFDFPLQREIALAEGVATAISIKNLFLIDSVAVSGCSNFIHVAKSMKAKNPKISLHIFADVGNGMEAALKAAQETDSKFYLPKFTKEMNVEFKKLYGKNPTDFNDYSIIAGV</sequence>
<dbReference type="EMBL" id="AEVO01000129">
    <property type="protein sequence ID" value="EFY06407.1"/>
    <property type="molecule type" value="Genomic_DNA"/>
</dbReference>
<evidence type="ECO:0008006" key="3">
    <source>
        <dbReference type="Google" id="ProtNLM"/>
    </source>
</evidence>
<accession>E8LM47</accession>
<evidence type="ECO:0000313" key="2">
    <source>
        <dbReference type="Proteomes" id="UP000018458"/>
    </source>
</evidence>
<keyword evidence="2" id="KW-1185">Reference proteome</keyword>
<evidence type="ECO:0000313" key="1">
    <source>
        <dbReference type="EMBL" id="EFY06407.1"/>
    </source>
</evidence>
<protein>
    <recommendedName>
        <fullName evidence="3">Toprim domain-containing protein</fullName>
    </recommendedName>
</protein>
<dbReference type="STRING" id="762983.HMPREF9444_01827"/>
<dbReference type="AlphaFoldDB" id="E8LM47"/>
<reference evidence="1 2" key="1">
    <citation type="submission" date="2011-01" db="EMBL/GenBank/DDBJ databases">
        <authorList>
            <person name="Weinstock G."/>
            <person name="Sodergren E."/>
            <person name="Clifton S."/>
            <person name="Fulton L."/>
            <person name="Fulton B."/>
            <person name="Courtney L."/>
            <person name="Fronick C."/>
            <person name="Harrison M."/>
            <person name="Strong C."/>
            <person name="Farmer C."/>
            <person name="Delahaunty K."/>
            <person name="Markovic C."/>
            <person name="Hall O."/>
            <person name="Minx P."/>
            <person name="Tomlinson C."/>
            <person name="Mitreva M."/>
            <person name="Hou S."/>
            <person name="Chen J."/>
            <person name="Wollam A."/>
            <person name="Pepin K.H."/>
            <person name="Johnson M."/>
            <person name="Bhonagiri V."/>
            <person name="Zhang X."/>
            <person name="Suruliraj S."/>
            <person name="Warren W."/>
            <person name="Chinwalla A."/>
            <person name="Mardis E.R."/>
            <person name="Wilson R.K."/>
        </authorList>
    </citation>
    <scope>NUCLEOTIDE SEQUENCE [LARGE SCALE GENOMIC DNA]</scope>
    <source>
        <strain evidence="2">DSM 22608 / JCM 16073 / KCTC 15190 / YIT 12066</strain>
    </source>
</reference>
<gene>
    <name evidence="1" type="ORF">HMPREF9444_01827</name>
</gene>
<proteinExistence type="predicted"/>
<comment type="caution">
    <text evidence="1">The sequence shown here is derived from an EMBL/GenBank/DDBJ whole genome shotgun (WGS) entry which is preliminary data.</text>
</comment>
<organism evidence="1 2">
    <name type="scientific">Succinatimonas hippei (strain DSM 22608 / JCM 16073 / KCTC 15190 / YIT 12066)</name>
    <dbReference type="NCBI Taxonomy" id="762983"/>
    <lineage>
        <taxon>Bacteria</taxon>
        <taxon>Pseudomonadati</taxon>
        <taxon>Pseudomonadota</taxon>
        <taxon>Gammaproteobacteria</taxon>
        <taxon>Aeromonadales</taxon>
        <taxon>Succinivibrionaceae</taxon>
        <taxon>Succinatimonas</taxon>
    </lineage>
</organism>
<dbReference type="eggNOG" id="COG4643">
    <property type="taxonomic scope" value="Bacteria"/>
</dbReference>